<sequence length="60" mass="6737">MEGPVQDGVATAPSRTGKTKLEMSQEDLIKFAKKGTLLHRKSKSRAARKSWLVCCSPYWK</sequence>
<protein>
    <submittedName>
        <fullName evidence="2">Uncharacterized protein</fullName>
    </submittedName>
</protein>
<accession>A0A8C8W4H5</accession>
<dbReference type="Proteomes" id="UP000694547">
    <property type="component" value="Chromosome 6"/>
</dbReference>
<reference evidence="2 3" key="1">
    <citation type="submission" date="2018-10" db="EMBL/GenBank/DDBJ databases">
        <title>Improved assembly of the deer mouse Peromyscus maniculatus genome.</title>
        <authorList>
            <person name="Lassance J.-M."/>
            <person name="Hoekstra H.E."/>
        </authorList>
    </citation>
    <scope>NUCLEOTIDE SEQUENCE [LARGE SCALE GENOMIC DNA]</scope>
</reference>
<organism evidence="2 3">
    <name type="scientific">Peromyscus maniculatus bairdii</name>
    <name type="common">Prairie deer mouse</name>
    <dbReference type="NCBI Taxonomy" id="230844"/>
    <lineage>
        <taxon>Eukaryota</taxon>
        <taxon>Metazoa</taxon>
        <taxon>Chordata</taxon>
        <taxon>Craniata</taxon>
        <taxon>Vertebrata</taxon>
        <taxon>Euteleostomi</taxon>
        <taxon>Mammalia</taxon>
        <taxon>Eutheria</taxon>
        <taxon>Euarchontoglires</taxon>
        <taxon>Glires</taxon>
        <taxon>Rodentia</taxon>
        <taxon>Myomorpha</taxon>
        <taxon>Muroidea</taxon>
        <taxon>Cricetidae</taxon>
        <taxon>Neotominae</taxon>
        <taxon>Peromyscus</taxon>
    </lineage>
</organism>
<evidence type="ECO:0000313" key="2">
    <source>
        <dbReference type="Ensembl" id="ENSPEMP00000035592.1"/>
    </source>
</evidence>
<dbReference type="AlphaFoldDB" id="A0A8C8W4H5"/>
<feature type="region of interest" description="Disordered" evidence="1">
    <location>
        <begin position="1"/>
        <end position="21"/>
    </location>
</feature>
<keyword evidence="3" id="KW-1185">Reference proteome</keyword>
<reference evidence="2" key="2">
    <citation type="submission" date="2025-08" db="UniProtKB">
        <authorList>
            <consortium name="Ensembl"/>
        </authorList>
    </citation>
    <scope>IDENTIFICATION</scope>
</reference>
<dbReference type="Ensembl" id="ENSPEMT00000033728.1">
    <property type="protein sequence ID" value="ENSPEMP00000035592.1"/>
    <property type="gene ID" value="ENSPEMG00000026604.1"/>
</dbReference>
<evidence type="ECO:0000313" key="3">
    <source>
        <dbReference type="Proteomes" id="UP000694547"/>
    </source>
</evidence>
<proteinExistence type="predicted"/>
<evidence type="ECO:0000256" key="1">
    <source>
        <dbReference type="SAM" id="MobiDB-lite"/>
    </source>
</evidence>
<name>A0A8C8W4H5_PERMB</name>
<reference evidence="2" key="3">
    <citation type="submission" date="2025-09" db="UniProtKB">
        <authorList>
            <consortium name="Ensembl"/>
        </authorList>
    </citation>
    <scope>IDENTIFICATION</scope>
</reference>